<dbReference type="InterPro" id="IPR046452">
    <property type="entry name" value="HgmA_N"/>
</dbReference>
<sequence length="399" mass="43536">MFGTKGFSGVESILYHVYAPTAVQQVGEYSAVRHEVEPQGPLRHRHFRTFGLTESGHPIDARQYLLGNADVQMAVCTATQSMQDIYKNAECDELLFIHEGTGILHSMFGDLAYRPGDYLVIPAGTMYQMAIAEPTRYLLIESVSPIEIPRRYRNEYGQLLEHAPFCERDIRVPEYVDPVGGPGGTLAGSTAGVASAGVASAGVASAGAASTSAGGSTNDGGVSQTGYPVRIKARGGMTTLTLEHHPFDVIGWDGYVYPYALNIEDFEPITGRIHQPPPVHQTFAGEGFVVCSFVPRLFDYHPESIPAPYNHSNIDSDEVLYYVRGNFMSRKGIEIGSITLHPSGIPHGPHPGTAEASIGKPGTEELAVMMDTFRPLQVLHPALTVEDEGYMFSWQERKY</sequence>
<dbReference type="PANTHER" id="PTHR11056:SF0">
    <property type="entry name" value="HOMOGENTISATE 1,2-DIOXYGENASE"/>
    <property type="match status" value="1"/>
</dbReference>
<dbReference type="PATRIC" id="fig|471514.4.peg.2638"/>
<dbReference type="GO" id="GO:0046872">
    <property type="term" value="F:metal ion binding"/>
    <property type="evidence" value="ECO:0007669"/>
    <property type="project" value="UniProtKB-KW"/>
</dbReference>
<gene>
    <name evidence="10" type="ORF">AN477_11440</name>
</gene>
<dbReference type="InterPro" id="IPR011051">
    <property type="entry name" value="RmlC_Cupin_sf"/>
</dbReference>
<feature type="binding site" evidence="8">
    <location>
        <position position="347"/>
    </location>
    <ligand>
        <name>Fe cation</name>
        <dbReference type="ChEBI" id="CHEBI:24875"/>
    </ligand>
</feature>
<dbReference type="GO" id="GO:0004411">
    <property type="term" value="F:homogentisate 1,2-dioxygenase activity"/>
    <property type="evidence" value="ECO:0007669"/>
    <property type="project" value="InterPro"/>
</dbReference>
<evidence type="ECO:0000256" key="1">
    <source>
        <dbReference type="ARBA" id="ARBA00001962"/>
    </source>
</evidence>
<keyword evidence="4 10" id="KW-0223">Dioxygenase</keyword>
<accession>A0A0N8PP88</accession>
<dbReference type="Proteomes" id="UP000050482">
    <property type="component" value="Unassembled WGS sequence"/>
</dbReference>
<feature type="binding site" evidence="8">
    <location>
        <position position="311"/>
    </location>
    <ligand>
        <name>Fe cation</name>
        <dbReference type="ChEBI" id="CHEBI:24875"/>
    </ligand>
</feature>
<feature type="active site" description="Proton acceptor" evidence="7">
    <location>
        <position position="274"/>
    </location>
</feature>
<comment type="cofactor">
    <cofactor evidence="1 8">
        <name>Fe cation</name>
        <dbReference type="ChEBI" id="CHEBI:24875"/>
    </cofactor>
</comment>
<dbReference type="InterPro" id="IPR014710">
    <property type="entry name" value="RmlC-like_jellyroll"/>
</dbReference>
<comment type="similarity">
    <text evidence="2">Belongs to the homogentisate dioxygenase family.</text>
</comment>
<feature type="binding site" evidence="8">
    <location>
        <position position="317"/>
    </location>
    <ligand>
        <name>Fe cation</name>
        <dbReference type="ChEBI" id="CHEBI:24875"/>
    </ligand>
</feature>
<comment type="caution">
    <text evidence="10">The sequence shown here is derived from an EMBL/GenBank/DDBJ whole genome shotgun (WGS) entry which is preliminary data.</text>
</comment>
<evidence type="ECO:0000256" key="2">
    <source>
        <dbReference type="ARBA" id="ARBA00007757"/>
    </source>
</evidence>
<proteinExistence type="inferred from homology"/>
<protein>
    <submittedName>
        <fullName evidence="10">Homogentisate 1,2-dioxygenase</fullName>
    </submittedName>
</protein>
<keyword evidence="5" id="KW-0560">Oxidoreductase</keyword>
<evidence type="ECO:0000259" key="9">
    <source>
        <dbReference type="Pfam" id="PF20510"/>
    </source>
</evidence>
<evidence type="ECO:0000256" key="3">
    <source>
        <dbReference type="ARBA" id="ARBA00022723"/>
    </source>
</evidence>
<dbReference type="EMBL" id="LJCO01000047">
    <property type="protein sequence ID" value="KPV43645.1"/>
    <property type="molecule type" value="Genomic_DNA"/>
</dbReference>
<dbReference type="AlphaFoldDB" id="A0A0N8PP88"/>
<evidence type="ECO:0000256" key="7">
    <source>
        <dbReference type="PIRSR" id="PIRSR605708-1"/>
    </source>
</evidence>
<evidence type="ECO:0000313" key="10">
    <source>
        <dbReference type="EMBL" id="KPV43645.1"/>
    </source>
</evidence>
<dbReference type="Pfam" id="PF20510">
    <property type="entry name" value="HgmA_N"/>
    <property type="match status" value="1"/>
</dbReference>
<name>A0A0N8PP88_9BACL</name>
<keyword evidence="3 8" id="KW-0479">Metal-binding</keyword>
<evidence type="ECO:0000256" key="5">
    <source>
        <dbReference type="ARBA" id="ARBA00023002"/>
    </source>
</evidence>
<evidence type="ECO:0000256" key="8">
    <source>
        <dbReference type="PIRSR" id="PIRSR605708-2"/>
    </source>
</evidence>
<evidence type="ECO:0000256" key="6">
    <source>
        <dbReference type="ARBA" id="ARBA00023004"/>
    </source>
</evidence>
<dbReference type="Gene3D" id="2.60.120.10">
    <property type="entry name" value="Jelly Rolls"/>
    <property type="match status" value="1"/>
</dbReference>
<organism evidence="10 11">
    <name type="scientific">Alicyclobacillus ferrooxydans</name>
    <dbReference type="NCBI Taxonomy" id="471514"/>
    <lineage>
        <taxon>Bacteria</taxon>
        <taxon>Bacillati</taxon>
        <taxon>Bacillota</taxon>
        <taxon>Bacilli</taxon>
        <taxon>Bacillales</taxon>
        <taxon>Alicyclobacillaceae</taxon>
        <taxon>Alicyclobacillus</taxon>
    </lineage>
</organism>
<keyword evidence="11" id="KW-1185">Reference proteome</keyword>
<reference evidence="10 11" key="1">
    <citation type="submission" date="2015-09" db="EMBL/GenBank/DDBJ databases">
        <title>Draft genome sequence of Alicyclobacillus ferrooxydans DSM 22381.</title>
        <authorList>
            <person name="Hemp J."/>
        </authorList>
    </citation>
    <scope>NUCLEOTIDE SEQUENCE [LARGE SCALE GENOMIC DNA]</scope>
    <source>
        <strain evidence="10 11">TC-34</strain>
    </source>
</reference>
<feature type="binding site" evidence="8">
    <location>
        <position position="347"/>
    </location>
    <ligand>
        <name>homogentisate</name>
        <dbReference type="ChEBI" id="CHEBI:16169"/>
    </ligand>
</feature>
<dbReference type="STRING" id="471514.AN477_11440"/>
<dbReference type="GO" id="GO:0005737">
    <property type="term" value="C:cytoplasm"/>
    <property type="evidence" value="ECO:0007669"/>
    <property type="project" value="TreeGrafter"/>
</dbReference>
<keyword evidence="6 8" id="KW-0408">Iron</keyword>
<evidence type="ECO:0000256" key="4">
    <source>
        <dbReference type="ARBA" id="ARBA00022964"/>
    </source>
</evidence>
<evidence type="ECO:0000313" key="11">
    <source>
        <dbReference type="Proteomes" id="UP000050482"/>
    </source>
</evidence>
<dbReference type="GO" id="GO:0006570">
    <property type="term" value="P:tyrosine metabolic process"/>
    <property type="evidence" value="ECO:0007669"/>
    <property type="project" value="InterPro"/>
</dbReference>
<dbReference type="PANTHER" id="PTHR11056">
    <property type="entry name" value="HOMOGENTISATE 1,2-DIOXYGENASE"/>
    <property type="match status" value="1"/>
</dbReference>
<dbReference type="SUPFAM" id="SSF51182">
    <property type="entry name" value="RmlC-like cupins"/>
    <property type="match status" value="2"/>
</dbReference>
<dbReference type="InterPro" id="IPR005708">
    <property type="entry name" value="Homogentis_dOase"/>
</dbReference>
<feature type="domain" description="Homogentisate 1,2-dioxygenase N-terminal" evidence="9">
    <location>
        <begin position="72"/>
        <end position="142"/>
    </location>
</feature>
<dbReference type="GO" id="GO:0006559">
    <property type="term" value="P:L-phenylalanine catabolic process"/>
    <property type="evidence" value="ECO:0007669"/>
    <property type="project" value="InterPro"/>
</dbReference>